<keyword evidence="1" id="KW-0689">Ribosomal protein</keyword>
<dbReference type="AlphaFoldDB" id="A0A5C5CTI9"/>
<dbReference type="Proteomes" id="UP000553980">
    <property type="component" value="Unassembled WGS sequence"/>
</dbReference>
<dbReference type="EMBL" id="JACIEX010000002">
    <property type="protein sequence ID" value="MBB4092599.1"/>
    <property type="molecule type" value="Genomic_DNA"/>
</dbReference>
<sequence>MGNWKSTIKVRDLDDEQRLELTCKKCGRVTYTTRQMLCTGADRSQKYLDEIEAKARCKGRGCRGHMRMAMVRLQEMSGFVGGLA</sequence>
<dbReference type="EMBL" id="VEWK01000002">
    <property type="protein sequence ID" value="TNV14424.1"/>
    <property type="molecule type" value="Genomic_DNA"/>
</dbReference>
<proteinExistence type="predicted"/>
<evidence type="ECO:0000313" key="2">
    <source>
        <dbReference type="EMBL" id="TNV14424.1"/>
    </source>
</evidence>
<reference evidence="2" key="2">
    <citation type="submission" date="2019-06" db="EMBL/GenBank/DDBJ databases">
        <authorList>
            <person name="Hu M."/>
        </authorList>
    </citation>
    <scope>NUCLEOTIDE SEQUENCE</scope>
    <source>
        <strain evidence="2">08RB2639</strain>
    </source>
</reference>
<comment type="caution">
    <text evidence="2">The sequence shown here is derived from an EMBL/GenBank/DDBJ whole genome shotgun (WGS) entry which is preliminary data.</text>
</comment>
<evidence type="ECO:0000313" key="4">
    <source>
        <dbReference type="Proteomes" id="UP000553980"/>
    </source>
</evidence>
<protein>
    <submittedName>
        <fullName evidence="1">Ribosomal protein L37E</fullName>
    </submittedName>
</protein>
<gene>
    <name evidence="2" type="ORF">FIB18_04120</name>
    <name evidence="1" type="ORF">GGQ79_001084</name>
</gene>
<dbReference type="Proteomes" id="UP000313390">
    <property type="component" value="Unassembled WGS sequence"/>
</dbReference>
<keyword evidence="4" id="KW-1185">Reference proteome</keyword>
<evidence type="ECO:0000313" key="1">
    <source>
        <dbReference type="EMBL" id="MBB4092599.1"/>
    </source>
</evidence>
<evidence type="ECO:0000313" key="3">
    <source>
        <dbReference type="Proteomes" id="UP000313390"/>
    </source>
</evidence>
<accession>A0A5C5CTI9</accession>
<organism evidence="2 3">
    <name type="scientific">Brucella pecoris</name>
    <dbReference type="NCBI Taxonomy" id="867683"/>
    <lineage>
        <taxon>Bacteria</taxon>
        <taxon>Pseudomonadati</taxon>
        <taxon>Pseudomonadota</taxon>
        <taxon>Alphaproteobacteria</taxon>
        <taxon>Hyphomicrobiales</taxon>
        <taxon>Brucellaceae</taxon>
        <taxon>Brucella/Ochrobactrum group</taxon>
        <taxon>Brucella</taxon>
    </lineage>
</organism>
<reference evidence="1 4" key="3">
    <citation type="submission" date="2020-08" db="EMBL/GenBank/DDBJ databases">
        <title>Genomic Encyclopedia of Type Strains, Phase IV (KMG-IV): sequencing the most valuable type-strain genomes for metagenomic binning, comparative biology and taxonomic classification.</title>
        <authorList>
            <person name="Goeker M."/>
        </authorList>
    </citation>
    <scope>NUCLEOTIDE SEQUENCE [LARGE SCALE GENOMIC DNA]</scope>
    <source>
        <strain evidence="1 4">DSM 23868</strain>
    </source>
</reference>
<keyword evidence="1" id="KW-0687">Ribonucleoprotein</keyword>
<reference evidence="2 3" key="1">
    <citation type="journal article" date="2011" name="Int. J. Syst. Evol. Microbiol.">
        <title>Ochrobactrum pecoris sp. nov., isolated from farm animals.</title>
        <authorList>
            <person name="Kampfer P."/>
            <person name="Huber B."/>
            <person name="Busse H.J."/>
            <person name="Scholz H.C."/>
            <person name="Tomaso H."/>
            <person name="Hotzel H."/>
            <person name="Melzer F."/>
        </authorList>
    </citation>
    <scope>NUCLEOTIDE SEQUENCE [LARGE SCALE GENOMIC DNA]</scope>
    <source>
        <strain evidence="2 3">08RB2639</strain>
    </source>
</reference>
<name>A0A5C5CTI9_9HYPH</name>
<dbReference type="GO" id="GO:0005840">
    <property type="term" value="C:ribosome"/>
    <property type="evidence" value="ECO:0007669"/>
    <property type="project" value="UniProtKB-KW"/>
</dbReference>